<keyword evidence="5" id="KW-1185">Reference proteome</keyword>
<protein>
    <submittedName>
        <fullName evidence="4">Divergent polysaccharide deacetylase family protein</fullName>
    </submittedName>
</protein>
<name>A0AAW7Z3V0_9ALTE</name>
<dbReference type="Proteomes" id="UP000056750">
    <property type="component" value="Chromosome"/>
</dbReference>
<dbReference type="EMBL" id="JAUOQI010000007">
    <property type="protein sequence ID" value="MDO6578049.1"/>
    <property type="molecule type" value="Genomic_DNA"/>
</dbReference>
<evidence type="ECO:0000256" key="1">
    <source>
        <dbReference type="SAM" id="MobiDB-lite"/>
    </source>
</evidence>
<dbReference type="CDD" id="cd10936">
    <property type="entry name" value="CE4_DAC2"/>
    <property type="match status" value="1"/>
</dbReference>
<dbReference type="InterPro" id="IPR006837">
    <property type="entry name" value="Divergent_DAC"/>
</dbReference>
<dbReference type="PANTHER" id="PTHR30105">
    <property type="entry name" value="UNCHARACTERIZED YIBQ-RELATED"/>
    <property type="match status" value="1"/>
</dbReference>
<dbReference type="Pfam" id="PF04748">
    <property type="entry name" value="Polysacc_deac_2"/>
    <property type="match status" value="1"/>
</dbReference>
<dbReference type="InterPro" id="IPR011330">
    <property type="entry name" value="Glyco_hydro/deAcase_b/a-brl"/>
</dbReference>
<reference evidence="4" key="2">
    <citation type="submission" date="2023-07" db="EMBL/GenBank/DDBJ databases">
        <title>Genome content predicts the carbon catabolic preferences of heterotrophic bacteria.</title>
        <authorList>
            <person name="Gralka M."/>
        </authorList>
    </citation>
    <scope>NUCLEOTIDE SEQUENCE</scope>
    <source>
        <strain evidence="4">F2M12</strain>
    </source>
</reference>
<reference evidence="3 5" key="1">
    <citation type="submission" date="2015-12" db="EMBL/GenBank/DDBJ databases">
        <title>Intraspecies pangenome expansion in the marine bacterium Alteromonas.</title>
        <authorList>
            <person name="Lopez-Perez M."/>
            <person name="Rodriguez-Valera F."/>
        </authorList>
    </citation>
    <scope>NUCLEOTIDE SEQUENCE [LARGE SCALE GENOMIC DNA]</scope>
    <source>
        <strain evidence="3 5">LMG 21861</strain>
    </source>
</reference>
<dbReference type="GO" id="GO:0005975">
    <property type="term" value="P:carbohydrate metabolic process"/>
    <property type="evidence" value="ECO:0007669"/>
    <property type="project" value="InterPro"/>
</dbReference>
<proteinExistence type="predicted"/>
<evidence type="ECO:0000256" key="2">
    <source>
        <dbReference type="SAM" id="SignalP"/>
    </source>
</evidence>
<evidence type="ECO:0000313" key="4">
    <source>
        <dbReference type="EMBL" id="MDO6578049.1"/>
    </source>
</evidence>
<feature type="signal peptide" evidence="2">
    <location>
        <begin position="1"/>
        <end position="22"/>
    </location>
</feature>
<dbReference type="Gene3D" id="3.20.20.370">
    <property type="entry name" value="Glycoside hydrolase/deacetylase"/>
    <property type="match status" value="1"/>
</dbReference>
<organism evidence="4 6">
    <name type="scientific">Alteromonas stellipolaris</name>
    <dbReference type="NCBI Taxonomy" id="233316"/>
    <lineage>
        <taxon>Bacteria</taxon>
        <taxon>Pseudomonadati</taxon>
        <taxon>Pseudomonadota</taxon>
        <taxon>Gammaproteobacteria</taxon>
        <taxon>Alteromonadales</taxon>
        <taxon>Alteromonadaceae</taxon>
        <taxon>Alteromonas/Salinimonas group</taxon>
        <taxon>Alteromonas</taxon>
    </lineage>
</organism>
<evidence type="ECO:0000313" key="3">
    <source>
        <dbReference type="EMBL" id="AMJ73118.1"/>
    </source>
</evidence>
<dbReference type="KEGG" id="asq:AVL57_03465"/>
<keyword evidence="2" id="KW-0732">Signal</keyword>
<feature type="chain" id="PRO_5043880261" evidence="2">
    <location>
        <begin position="23"/>
        <end position="280"/>
    </location>
</feature>
<sequence>MKVLWRLCILSLMIMTSFTSHAAASATIPVKPRVIIILDDLGYRKSDMAAFALPSEVTFSILPQTPLAQTISRKAEQQGRAVMLHMPMQSTSGKAMGPLGLSTDMYPAAITHTLRAALKSVPNAVGVNNHMGSAFTVKEPAMQTIMEEIKRQGLFFVDSRTSVNTTAQQVADRVGVPNASRQVFLDNDRSVASLNKQFEYTKRLAKRNGTVVVIAHPYPETITFLAHTLPSLVNEGIALASVNDYFAEAADTSTGVSNSSLAKGVHRKPLSESEAAAPNE</sequence>
<dbReference type="AlphaFoldDB" id="A0AAW7Z3V0"/>
<dbReference type="SUPFAM" id="SSF88713">
    <property type="entry name" value="Glycoside hydrolase/deacetylase"/>
    <property type="match status" value="1"/>
</dbReference>
<dbReference type="EMBL" id="CP013926">
    <property type="protein sequence ID" value="AMJ73118.1"/>
    <property type="molecule type" value="Genomic_DNA"/>
</dbReference>
<evidence type="ECO:0000313" key="5">
    <source>
        <dbReference type="Proteomes" id="UP000056750"/>
    </source>
</evidence>
<dbReference type="PANTHER" id="PTHR30105:SF2">
    <property type="entry name" value="DIVERGENT POLYSACCHARIDE DEACETYLASE SUPERFAMILY"/>
    <property type="match status" value="1"/>
</dbReference>
<gene>
    <name evidence="3" type="ORF">AVL57_03465</name>
    <name evidence="4" type="ORF">Q4527_11640</name>
</gene>
<dbReference type="RefSeq" id="WP_057794305.1">
    <property type="nucleotide sequence ID" value="NZ_CP015346.1"/>
</dbReference>
<feature type="region of interest" description="Disordered" evidence="1">
    <location>
        <begin position="255"/>
        <end position="280"/>
    </location>
</feature>
<accession>A0AAW7Z3V0</accession>
<dbReference type="Proteomes" id="UP001170717">
    <property type="component" value="Unassembled WGS sequence"/>
</dbReference>
<evidence type="ECO:0000313" key="6">
    <source>
        <dbReference type="Proteomes" id="UP001170717"/>
    </source>
</evidence>